<dbReference type="RefSeq" id="WP_146926831.1">
    <property type="nucleotide sequence ID" value="NZ_BAPU01000058.1"/>
</dbReference>
<organism evidence="1 2">
    <name type="scientific">Asaia bogorensis NBRC 16594</name>
    <dbReference type="NCBI Taxonomy" id="1231624"/>
    <lineage>
        <taxon>Bacteria</taxon>
        <taxon>Pseudomonadati</taxon>
        <taxon>Pseudomonadota</taxon>
        <taxon>Alphaproteobacteria</taxon>
        <taxon>Acetobacterales</taxon>
        <taxon>Acetobacteraceae</taxon>
        <taxon>Asaia</taxon>
    </lineage>
</organism>
<sequence length="90" mass="9742">MERGFAAGLAGTFLSLVQLSHAGQCLSDKIDLFRPKKTALVVGVFCPPKGVYRDGRDLRIGAKGFFLPPTFFPLALWIIRGDPDPAVVVP</sequence>
<accession>A0AAN4R5M8</accession>
<protein>
    <submittedName>
        <fullName evidence="1">Uncharacterized protein</fullName>
    </submittedName>
</protein>
<evidence type="ECO:0000313" key="2">
    <source>
        <dbReference type="Proteomes" id="UP000321287"/>
    </source>
</evidence>
<dbReference type="Proteomes" id="UP000321287">
    <property type="component" value="Unassembled WGS sequence"/>
</dbReference>
<proteinExistence type="predicted"/>
<gene>
    <name evidence="1" type="ORF">ABO01nite_28700</name>
</gene>
<comment type="caution">
    <text evidence="1">The sequence shown here is derived from an EMBL/GenBank/DDBJ whole genome shotgun (WGS) entry which is preliminary data.</text>
</comment>
<dbReference type="EMBL" id="BJVS01000010">
    <property type="protein sequence ID" value="GEL54863.1"/>
    <property type="molecule type" value="Genomic_DNA"/>
</dbReference>
<name>A0AAN4R5M8_9PROT</name>
<reference evidence="1 2" key="1">
    <citation type="submission" date="2019-07" db="EMBL/GenBank/DDBJ databases">
        <title>Whole genome shotgun sequence of Asaia bogorensis NBRC 16594.</title>
        <authorList>
            <person name="Hosoyama A."/>
            <person name="Uohara A."/>
            <person name="Ohji S."/>
            <person name="Ichikawa N."/>
        </authorList>
    </citation>
    <scope>NUCLEOTIDE SEQUENCE [LARGE SCALE GENOMIC DNA]</scope>
    <source>
        <strain evidence="1 2">NBRC 16594</strain>
    </source>
</reference>
<keyword evidence="2" id="KW-1185">Reference proteome</keyword>
<dbReference type="AlphaFoldDB" id="A0AAN4R5M8"/>
<evidence type="ECO:0000313" key="1">
    <source>
        <dbReference type="EMBL" id="GEL54863.1"/>
    </source>
</evidence>